<dbReference type="RefSeq" id="WP_166950722.1">
    <property type="nucleotide sequence ID" value="NZ_JAASQI010000003.1"/>
</dbReference>
<dbReference type="Proteomes" id="UP001429580">
    <property type="component" value="Unassembled WGS sequence"/>
</dbReference>
<dbReference type="NCBIfam" id="TIGR01841">
    <property type="entry name" value="phasin"/>
    <property type="match status" value="1"/>
</dbReference>
<reference evidence="2 3" key="1">
    <citation type="submission" date="2020-03" db="EMBL/GenBank/DDBJ databases">
        <title>Genomic Encyclopedia of Type Strains, Phase IV (KMG-IV): sequencing the most valuable type-strain genomes for metagenomic binning, comparative biology and taxonomic classification.</title>
        <authorList>
            <person name="Goeker M."/>
        </authorList>
    </citation>
    <scope>NUCLEOTIDE SEQUENCE [LARGE SCALE GENOMIC DNA]</scope>
    <source>
        <strain evidence="2 3">DSM 103870</strain>
    </source>
</reference>
<dbReference type="InterPro" id="IPR018968">
    <property type="entry name" value="Phasin"/>
</dbReference>
<accession>A0ABX0V102</accession>
<dbReference type="Pfam" id="PF09361">
    <property type="entry name" value="Phasin_2"/>
    <property type="match status" value="1"/>
</dbReference>
<proteinExistence type="predicted"/>
<evidence type="ECO:0000313" key="3">
    <source>
        <dbReference type="Proteomes" id="UP001429580"/>
    </source>
</evidence>
<name>A0ABX0V102_9HYPH</name>
<keyword evidence="3" id="KW-1185">Reference proteome</keyword>
<dbReference type="EMBL" id="JAASQI010000003">
    <property type="protein sequence ID" value="NIJ57789.1"/>
    <property type="molecule type" value="Genomic_DNA"/>
</dbReference>
<feature type="domain" description="Phasin" evidence="1">
    <location>
        <begin position="6"/>
        <end position="103"/>
    </location>
</feature>
<evidence type="ECO:0000259" key="1">
    <source>
        <dbReference type="Pfam" id="PF09361"/>
    </source>
</evidence>
<dbReference type="InterPro" id="IPR010127">
    <property type="entry name" value="Phasin_subfam-1"/>
</dbReference>
<gene>
    <name evidence="2" type="ORF">FHS82_001625</name>
</gene>
<organism evidence="2 3">
    <name type="scientific">Pseudochelatococcus lubricantis</name>
    <dbReference type="NCBI Taxonomy" id="1538102"/>
    <lineage>
        <taxon>Bacteria</taxon>
        <taxon>Pseudomonadati</taxon>
        <taxon>Pseudomonadota</taxon>
        <taxon>Alphaproteobacteria</taxon>
        <taxon>Hyphomicrobiales</taxon>
        <taxon>Chelatococcaceae</taxon>
        <taxon>Pseudochelatococcus</taxon>
    </lineage>
</organism>
<comment type="caution">
    <text evidence="2">The sequence shown here is derived from an EMBL/GenBank/DDBJ whole genome shotgun (WGS) entry which is preliminary data.</text>
</comment>
<evidence type="ECO:0000313" key="2">
    <source>
        <dbReference type="EMBL" id="NIJ57789.1"/>
    </source>
</evidence>
<protein>
    <submittedName>
        <fullName evidence="2">Phasin family protein</fullName>
    </submittedName>
</protein>
<sequence length="113" mass="12533">MAAQYEDVQKFGKEQIDSSLKAFGAFSKGLQGIAAELADYTKRSFEEGTSALEKLAAAKTLDKALEIQTEYARTAYENFVAESTRIGELYTDLTREAFKPYEGAFARSQSQSH</sequence>